<protein>
    <recommendedName>
        <fullName evidence="2">C2H2-type domain-containing protein</fullName>
    </recommendedName>
</protein>
<comment type="caution">
    <text evidence="3">The sequence shown here is derived from an EMBL/GenBank/DDBJ whole genome shotgun (WGS) entry which is preliminary data.</text>
</comment>
<dbReference type="Pfam" id="PF12756">
    <property type="entry name" value="zf-C2H2_2"/>
    <property type="match status" value="1"/>
</dbReference>
<proteinExistence type="predicted"/>
<dbReference type="InterPro" id="IPR040025">
    <property type="entry name" value="Znf622/Rei1/Reh1"/>
</dbReference>
<dbReference type="InterPro" id="IPR013087">
    <property type="entry name" value="Znf_C2H2_type"/>
</dbReference>
<dbReference type="GO" id="GO:0030687">
    <property type="term" value="C:preribosome, large subunit precursor"/>
    <property type="evidence" value="ECO:0007669"/>
    <property type="project" value="TreeGrafter"/>
</dbReference>
<evidence type="ECO:0000313" key="3">
    <source>
        <dbReference type="EMBL" id="KAH3669171.1"/>
    </source>
</evidence>
<dbReference type="PANTHER" id="PTHR13182">
    <property type="entry name" value="ZINC FINGER PROTEIN 622"/>
    <property type="match status" value="1"/>
</dbReference>
<dbReference type="GO" id="GO:0042273">
    <property type="term" value="P:ribosomal large subunit biogenesis"/>
    <property type="evidence" value="ECO:0007669"/>
    <property type="project" value="TreeGrafter"/>
</dbReference>
<feature type="region of interest" description="Disordered" evidence="1">
    <location>
        <begin position="295"/>
        <end position="339"/>
    </location>
</feature>
<evidence type="ECO:0000259" key="2">
    <source>
        <dbReference type="PROSITE" id="PS00028"/>
    </source>
</evidence>
<keyword evidence="4" id="KW-1185">Reference proteome</keyword>
<dbReference type="PROSITE" id="PS00028">
    <property type="entry name" value="ZINC_FINGER_C2H2_1"/>
    <property type="match status" value="1"/>
</dbReference>
<evidence type="ECO:0000256" key="1">
    <source>
        <dbReference type="SAM" id="MobiDB-lite"/>
    </source>
</evidence>
<evidence type="ECO:0000313" key="4">
    <source>
        <dbReference type="Proteomes" id="UP000769528"/>
    </source>
</evidence>
<reference evidence="3" key="2">
    <citation type="submission" date="2021-01" db="EMBL/GenBank/DDBJ databases">
        <authorList>
            <person name="Schikora-Tamarit M.A."/>
        </authorList>
    </citation>
    <scope>NUCLEOTIDE SEQUENCE</scope>
    <source>
        <strain evidence="3">CBS6341</strain>
    </source>
</reference>
<dbReference type="PANTHER" id="PTHR13182:SF8">
    <property type="entry name" value="CYTOPLASMIC 60S SUBUNIT BIOGENESIS FACTOR ZNF622"/>
    <property type="match status" value="1"/>
</dbReference>
<dbReference type="InterPro" id="IPR041661">
    <property type="entry name" value="ZN622/Rei1/Reh1_Znf-C2H2"/>
</dbReference>
<accession>A0A9P8T8N0</accession>
<dbReference type="EMBL" id="JAEUBF010001336">
    <property type="protein sequence ID" value="KAH3669171.1"/>
    <property type="molecule type" value="Genomic_DNA"/>
</dbReference>
<dbReference type="Proteomes" id="UP000769528">
    <property type="component" value="Unassembled WGS sequence"/>
</dbReference>
<dbReference type="OrthoDB" id="19329at2759"/>
<reference evidence="3" key="1">
    <citation type="journal article" date="2021" name="Open Biol.">
        <title>Shared evolutionary footprints suggest mitochondrial oxidative damage underlies multiple complex I losses in fungi.</title>
        <authorList>
            <person name="Schikora-Tamarit M.A."/>
            <person name="Marcet-Houben M."/>
            <person name="Nosek J."/>
            <person name="Gabaldon T."/>
        </authorList>
    </citation>
    <scope>NUCLEOTIDE SEQUENCE</scope>
    <source>
        <strain evidence="3">CBS6341</strain>
    </source>
</reference>
<organism evidence="3 4">
    <name type="scientific">Wickerhamomyces mucosus</name>
    <dbReference type="NCBI Taxonomy" id="1378264"/>
    <lineage>
        <taxon>Eukaryota</taxon>
        <taxon>Fungi</taxon>
        <taxon>Dikarya</taxon>
        <taxon>Ascomycota</taxon>
        <taxon>Saccharomycotina</taxon>
        <taxon>Saccharomycetes</taxon>
        <taxon>Phaffomycetales</taxon>
        <taxon>Wickerhamomycetaceae</taxon>
        <taxon>Wickerhamomyces</taxon>
    </lineage>
</organism>
<feature type="domain" description="C2H2-type" evidence="2">
    <location>
        <begin position="11"/>
        <end position="33"/>
    </location>
</feature>
<name>A0A9P8T8N0_9ASCO</name>
<dbReference type="AlphaFoldDB" id="A0A9P8T8N0"/>
<sequence>METSNSTFFKCNSCAIQFPNSDSQRYHMKTDWHRYNLKRRVAQLPPIDAQVFSEKLHQSKQYEQEVDEFGFKVLKTKESSRLHINNNKFKRGRPIDNSLIVDNNSIKRDDSPASVVSGLSQFSLGESVYSGNHYSHTDNESNFEETASEADTIDQEYIHETDSEDDEDESYLHDEAFEQEPLQPITSCIYCGLPHKEIEENVQHMWKSHGLFIPERSYLIDLKGLLEYLISIIVIDNECLSCNFRGRNLESIRAHIKSKGHSRLPFETKEEKLLFAKFYDFSSIDDEESKKFKKNSKKKVGFHDDEDQDMGDSEDDEQDTEGSNDDDDDDNGINDNYTIATVDPIDSQLTLPNGSRLGHRSLNRIYRQNIRIPLSPTQGQLTVSTADRRLVSGLGLNQYSKEERHTQLIETKQNSKKIQREVKRFNHQRHFRDPMLQ</sequence>
<gene>
    <name evidence="3" type="ORF">WICMUC_005010</name>
</gene>
<feature type="compositionally biased region" description="Acidic residues" evidence="1">
    <location>
        <begin position="304"/>
        <end position="332"/>
    </location>
</feature>